<feature type="compositionally biased region" description="Polar residues" evidence="5">
    <location>
        <begin position="180"/>
        <end position="194"/>
    </location>
</feature>
<accession>A0A6A4I3L8</accession>
<evidence type="ECO:0000256" key="5">
    <source>
        <dbReference type="SAM" id="MobiDB-lite"/>
    </source>
</evidence>
<dbReference type="AlphaFoldDB" id="A0A6A4I3L8"/>
<dbReference type="OrthoDB" id="3364107at2759"/>
<feature type="transmembrane region" description="Helical" evidence="6">
    <location>
        <begin position="7"/>
        <end position="28"/>
    </location>
</feature>
<evidence type="ECO:0000256" key="6">
    <source>
        <dbReference type="SAM" id="Phobius"/>
    </source>
</evidence>
<evidence type="ECO:0000256" key="3">
    <source>
        <dbReference type="ARBA" id="ARBA00022989"/>
    </source>
</evidence>
<protein>
    <recommendedName>
        <fullName evidence="7">MARVEL domain-containing protein</fullName>
    </recommendedName>
</protein>
<dbReference type="GO" id="GO:0016020">
    <property type="term" value="C:membrane"/>
    <property type="evidence" value="ECO:0007669"/>
    <property type="project" value="UniProtKB-SubCell"/>
</dbReference>
<keyword evidence="9" id="KW-1185">Reference proteome</keyword>
<keyword evidence="4 6" id="KW-0472">Membrane</keyword>
<evidence type="ECO:0000256" key="1">
    <source>
        <dbReference type="ARBA" id="ARBA00004141"/>
    </source>
</evidence>
<evidence type="ECO:0000259" key="7">
    <source>
        <dbReference type="Pfam" id="PF01284"/>
    </source>
</evidence>
<evidence type="ECO:0000313" key="8">
    <source>
        <dbReference type="EMBL" id="KAE9404543.1"/>
    </source>
</evidence>
<dbReference type="Proteomes" id="UP000799118">
    <property type="component" value="Unassembled WGS sequence"/>
</dbReference>
<name>A0A6A4I3L8_9AGAR</name>
<dbReference type="Pfam" id="PF01284">
    <property type="entry name" value="MARVEL"/>
    <property type="match status" value="1"/>
</dbReference>
<feature type="domain" description="MARVEL" evidence="7">
    <location>
        <begin position="9"/>
        <end position="140"/>
    </location>
</feature>
<feature type="transmembrane region" description="Helical" evidence="6">
    <location>
        <begin position="40"/>
        <end position="64"/>
    </location>
</feature>
<proteinExistence type="predicted"/>
<keyword evidence="3 6" id="KW-1133">Transmembrane helix</keyword>
<feature type="transmembrane region" description="Helical" evidence="6">
    <location>
        <begin position="133"/>
        <end position="152"/>
    </location>
</feature>
<comment type="subcellular location">
    <subcellularLocation>
        <location evidence="1">Membrane</location>
        <topology evidence="1">Multi-pass membrane protein</topology>
    </subcellularLocation>
</comment>
<reference evidence="8" key="1">
    <citation type="journal article" date="2019" name="Environ. Microbiol.">
        <title>Fungal ecological strategies reflected in gene transcription - a case study of two litter decomposers.</title>
        <authorList>
            <person name="Barbi F."/>
            <person name="Kohler A."/>
            <person name="Barry K."/>
            <person name="Baskaran P."/>
            <person name="Daum C."/>
            <person name="Fauchery L."/>
            <person name="Ihrmark K."/>
            <person name="Kuo A."/>
            <person name="LaButti K."/>
            <person name="Lipzen A."/>
            <person name="Morin E."/>
            <person name="Grigoriev I.V."/>
            <person name="Henrissat B."/>
            <person name="Lindahl B."/>
            <person name="Martin F."/>
        </authorList>
    </citation>
    <scope>NUCLEOTIDE SEQUENCE</scope>
    <source>
        <strain evidence="8">JB14</strain>
    </source>
</reference>
<evidence type="ECO:0000256" key="2">
    <source>
        <dbReference type="ARBA" id="ARBA00022692"/>
    </source>
</evidence>
<feature type="region of interest" description="Disordered" evidence="5">
    <location>
        <begin position="177"/>
        <end position="225"/>
    </location>
</feature>
<evidence type="ECO:0000313" key="9">
    <source>
        <dbReference type="Proteomes" id="UP000799118"/>
    </source>
</evidence>
<dbReference type="InterPro" id="IPR008253">
    <property type="entry name" value="Marvel"/>
</dbReference>
<sequence>MTFLPLFRLVTFTATLVCAIIVLGLAAHLTSLTEEARGGYFVFAAMAIAVAVLTIITLPVMIGVDSARRGAFTSMVLVELIWIFILWILWISAAALASQEDEFVFGDGNSCDFADSNTATGCHEFAAIEAFSFLAWILLMGYNITLLVYAIIGHTRGSHTWFSTVGDGLLTRRDDAPAFSGSQPNPVSDKQTPVSRGGAYSTPAPSSMQYPPQQQQYAQPMTAQV</sequence>
<keyword evidence="2 6" id="KW-0812">Transmembrane</keyword>
<evidence type="ECO:0000256" key="4">
    <source>
        <dbReference type="ARBA" id="ARBA00023136"/>
    </source>
</evidence>
<dbReference type="EMBL" id="ML769416">
    <property type="protein sequence ID" value="KAE9404543.1"/>
    <property type="molecule type" value="Genomic_DNA"/>
</dbReference>
<gene>
    <name evidence="8" type="ORF">BT96DRAFT_916874</name>
</gene>
<feature type="compositionally biased region" description="Low complexity" evidence="5">
    <location>
        <begin position="203"/>
        <end position="225"/>
    </location>
</feature>
<feature type="transmembrane region" description="Helical" evidence="6">
    <location>
        <begin position="76"/>
        <end position="97"/>
    </location>
</feature>
<organism evidence="8 9">
    <name type="scientific">Gymnopus androsaceus JB14</name>
    <dbReference type="NCBI Taxonomy" id="1447944"/>
    <lineage>
        <taxon>Eukaryota</taxon>
        <taxon>Fungi</taxon>
        <taxon>Dikarya</taxon>
        <taxon>Basidiomycota</taxon>
        <taxon>Agaricomycotina</taxon>
        <taxon>Agaricomycetes</taxon>
        <taxon>Agaricomycetidae</taxon>
        <taxon>Agaricales</taxon>
        <taxon>Marasmiineae</taxon>
        <taxon>Omphalotaceae</taxon>
        <taxon>Gymnopus</taxon>
    </lineage>
</organism>